<dbReference type="Proteomes" id="UP001597264">
    <property type="component" value="Unassembled WGS sequence"/>
</dbReference>
<dbReference type="InterPro" id="IPR051024">
    <property type="entry name" value="GlcNAc_Chitin_IntDeg"/>
</dbReference>
<evidence type="ECO:0000256" key="3">
    <source>
        <dbReference type="ARBA" id="ARBA00022729"/>
    </source>
</evidence>
<reference evidence="8" key="1">
    <citation type="journal article" date="2019" name="Int. J. Syst. Evol. Microbiol.">
        <title>The Global Catalogue of Microorganisms (GCM) 10K type strain sequencing project: providing services to taxonomists for standard genome sequencing and annotation.</title>
        <authorList>
            <consortium name="The Broad Institute Genomics Platform"/>
            <consortium name="The Broad Institute Genome Sequencing Center for Infectious Disease"/>
            <person name="Wu L."/>
            <person name="Ma J."/>
        </authorList>
    </citation>
    <scope>NUCLEOTIDE SEQUENCE [LARGE SCALE GENOMIC DNA]</scope>
    <source>
        <strain evidence="8">CCUG 54356</strain>
    </source>
</reference>
<dbReference type="InterPro" id="IPR014756">
    <property type="entry name" value="Ig_E-set"/>
</dbReference>
<dbReference type="InterPro" id="IPR013783">
    <property type="entry name" value="Ig-like_fold"/>
</dbReference>
<evidence type="ECO:0000259" key="5">
    <source>
        <dbReference type="Pfam" id="PF03067"/>
    </source>
</evidence>
<name>A0ABW3U5Y9_9GAMM</name>
<dbReference type="PANTHER" id="PTHR34823:SF1">
    <property type="entry name" value="CHITIN-BINDING TYPE-4 DOMAIN-CONTAINING PROTEIN"/>
    <property type="match status" value="1"/>
</dbReference>
<dbReference type="InterPro" id="IPR035986">
    <property type="entry name" value="PKD_dom_sf"/>
</dbReference>
<dbReference type="Gene3D" id="3.30.70.2150">
    <property type="match status" value="1"/>
</dbReference>
<keyword evidence="7" id="KW-0560">Oxidoreductase</keyword>
<feature type="signal peptide" evidence="4">
    <location>
        <begin position="1"/>
        <end position="35"/>
    </location>
</feature>
<evidence type="ECO:0000259" key="6">
    <source>
        <dbReference type="Pfam" id="PF18416"/>
    </source>
</evidence>
<dbReference type="Gene3D" id="2.60.40.10">
    <property type="entry name" value="Immunoglobulins"/>
    <property type="match status" value="1"/>
</dbReference>
<evidence type="ECO:0000256" key="1">
    <source>
        <dbReference type="ARBA" id="ARBA00022525"/>
    </source>
</evidence>
<keyword evidence="7" id="KW-0503">Monooxygenase</keyword>
<dbReference type="Pfam" id="PF18416">
    <property type="entry name" value="GbpA_2"/>
    <property type="match status" value="1"/>
</dbReference>
<dbReference type="CDD" id="cd21177">
    <property type="entry name" value="LPMO_AA10"/>
    <property type="match status" value="1"/>
</dbReference>
<dbReference type="SUPFAM" id="SSF49299">
    <property type="entry name" value="PKD domain"/>
    <property type="match status" value="1"/>
</dbReference>
<dbReference type="RefSeq" id="WP_230436483.1">
    <property type="nucleotide sequence ID" value="NZ_CP087715.1"/>
</dbReference>
<dbReference type="PANTHER" id="PTHR34823">
    <property type="entry name" value="GLCNAC-BINDING PROTEIN A"/>
    <property type="match status" value="1"/>
</dbReference>
<sequence>MKHTIHTQANRSRALTLMSGVLTLLASGLSTQSLAHGSMEVPESRIYNCFLNNPENPSDPACAAAKAVGGTQPFYDWNEINQANANGNHRALIPDGQLCSGGRSKYAGMDLARPDWQATPITPNADGTFDFEFYATAPHSTRDWVFYITRQGYTGENPLQWDDLFEFCRLGDVPVGADKRYTLTCPLPELTGKHVIYTTWQRSDSPEAFYTCTDVILGDGGSSPWADEGALQAQTDLTAGSTISLRLFNSAGNDMETLSFTLQQDMAAAEWALAFAQSINSQSQYARIGILNPDDGSIAPITSATENRVYTQADLSLSHEIDIALPDTNRAPSAVIDANPTSVTGAGIVNLSAAGSSDPDGDTLSYQWSASAGTLSGANSEAASLSLPAPSDPQTVTINLQVSDGELSAQSSVNITHNPEGQTGGDYDYVYPEGIGSYVPGETVVQGSDGNLYRCRPFPEGQWCNINSAYHYAPGTGSNWSDAWIAL</sequence>
<evidence type="ECO:0000313" key="7">
    <source>
        <dbReference type="EMBL" id="MFD1215784.1"/>
    </source>
</evidence>
<proteinExistence type="predicted"/>
<keyword evidence="3 4" id="KW-0732">Signal</keyword>
<evidence type="ECO:0000256" key="2">
    <source>
        <dbReference type="ARBA" id="ARBA00022669"/>
    </source>
</evidence>
<feature type="chain" id="PRO_5045772325" evidence="4">
    <location>
        <begin position="36"/>
        <end position="487"/>
    </location>
</feature>
<organism evidence="7 8">
    <name type="scientific">Microbulbifer celer</name>
    <dbReference type="NCBI Taxonomy" id="435905"/>
    <lineage>
        <taxon>Bacteria</taxon>
        <taxon>Pseudomonadati</taxon>
        <taxon>Pseudomonadota</taxon>
        <taxon>Gammaproteobacteria</taxon>
        <taxon>Cellvibrionales</taxon>
        <taxon>Microbulbiferaceae</taxon>
        <taxon>Microbulbifer</taxon>
    </lineage>
</organism>
<evidence type="ECO:0000313" key="8">
    <source>
        <dbReference type="Proteomes" id="UP001597264"/>
    </source>
</evidence>
<keyword evidence="1" id="KW-0964">Secreted</keyword>
<gene>
    <name evidence="7" type="ORF">ACFQ2X_04170</name>
</gene>
<feature type="domain" description="Chitin-binding type-4" evidence="5">
    <location>
        <begin position="36"/>
        <end position="215"/>
    </location>
</feature>
<dbReference type="Pfam" id="PF03067">
    <property type="entry name" value="LPMO_10"/>
    <property type="match status" value="1"/>
</dbReference>
<dbReference type="InterPro" id="IPR041029">
    <property type="entry name" value="GbpA_2"/>
</dbReference>
<evidence type="ECO:0000256" key="4">
    <source>
        <dbReference type="SAM" id="SignalP"/>
    </source>
</evidence>
<accession>A0ABW3U5Y9</accession>
<keyword evidence="8" id="KW-1185">Reference proteome</keyword>
<feature type="domain" description="N-acetylglucosamine binding protein A" evidence="6">
    <location>
        <begin position="225"/>
        <end position="314"/>
    </location>
</feature>
<protein>
    <submittedName>
        <fullName evidence="7">Lytic polysaccharide monooxygenase</fullName>
    </submittedName>
</protein>
<comment type="caution">
    <text evidence="7">The sequence shown here is derived from an EMBL/GenBank/DDBJ whole genome shotgun (WGS) entry which is preliminary data.</text>
</comment>
<dbReference type="GO" id="GO:0004497">
    <property type="term" value="F:monooxygenase activity"/>
    <property type="evidence" value="ECO:0007669"/>
    <property type="project" value="UniProtKB-KW"/>
</dbReference>
<dbReference type="EMBL" id="JBHTLR010000005">
    <property type="protein sequence ID" value="MFD1215784.1"/>
    <property type="molecule type" value="Genomic_DNA"/>
</dbReference>
<dbReference type="InterPro" id="IPR004302">
    <property type="entry name" value="Cellulose/chitin-bd_N"/>
</dbReference>
<keyword evidence="2" id="KW-0147">Chitin-binding</keyword>
<dbReference type="SUPFAM" id="SSF81296">
    <property type="entry name" value="E set domains"/>
    <property type="match status" value="1"/>
</dbReference>
<dbReference type="Pfam" id="PF22352">
    <property type="entry name" value="K319L-like_PKD"/>
    <property type="match status" value="1"/>
</dbReference>
<dbReference type="Gene3D" id="2.70.50.50">
    <property type="entry name" value="chitin-binding protein cbp21"/>
    <property type="match status" value="1"/>
</dbReference>